<evidence type="ECO:0000259" key="2">
    <source>
        <dbReference type="Pfam" id="PF13439"/>
    </source>
</evidence>
<keyword evidence="3" id="KW-0328">Glycosyltransferase</keyword>
<dbReference type="SUPFAM" id="SSF53756">
    <property type="entry name" value="UDP-Glycosyltransferase/glycogen phosphorylase"/>
    <property type="match status" value="1"/>
</dbReference>
<keyword evidence="4" id="KW-1185">Reference proteome</keyword>
<dbReference type="Gene3D" id="3.40.50.2000">
    <property type="entry name" value="Glycogen Phosphorylase B"/>
    <property type="match status" value="2"/>
</dbReference>
<dbReference type="InterPro" id="IPR028098">
    <property type="entry name" value="Glyco_trans_4-like_N"/>
</dbReference>
<dbReference type="Pfam" id="PF13439">
    <property type="entry name" value="Glyco_transf_4"/>
    <property type="match status" value="1"/>
</dbReference>
<dbReference type="Proteomes" id="UP001493487">
    <property type="component" value="Unassembled WGS sequence"/>
</dbReference>
<dbReference type="Pfam" id="PF00534">
    <property type="entry name" value="Glycos_transf_1"/>
    <property type="match status" value="1"/>
</dbReference>
<dbReference type="PANTHER" id="PTHR45947:SF3">
    <property type="entry name" value="SULFOQUINOVOSYL TRANSFERASE SQD2"/>
    <property type="match status" value="1"/>
</dbReference>
<protein>
    <submittedName>
        <fullName evidence="3">Glycosyltransferase family 4 protein</fullName>
        <ecNumber evidence="3">2.4.-.-</ecNumber>
    </submittedName>
</protein>
<dbReference type="EC" id="2.4.-.-" evidence="3"/>
<feature type="domain" description="Glycosyl transferase family 1" evidence="1">
    <location>
        <begin position="222"/>
        <end position="379"/>
    </location>
</feature>
<evidence type="ECO:0000313" key="4">
    <source>
        <dbReference type="Proteomes" id="UP001493487"/>
    </source>
</evidence>
<reference evidence="3 4" key="1">
    <citation type="journal article" date="2023" name="Genome Announc.">
        <title>Pan-Genome Analyses of the Genus Cohnella and Proposal of the Novel Species Cohnella silvisoli sp. nov., Isolated from Forest Soil.</title>
        <authorList>
            <person name="Wang C."/>
            <person name="Mao L."/>
            <person name="Bao G."/>
            <person name="Zhu H."/>
        </authorList>
    </citation>
    <scope>NUCLEOTIDE SEQUENCE [LARGE SCALE GENOMIC DNA]</scope>
    <source>
        <strain evidence="3 4">NL03-T5-1</strain>
    </source>
</reference>
<gene>
    <name evidence="3" type="ORF">QJS35_28410</name>
</gene>
<keyword evidence="3" id="KW-0808">Transferase</keyword>
<proteinExistence type="predicted"/>
<organism evidence="3 4">
    <name type="scientific">Cohnella silvisoli</name>
    <dbReference type="NCBI Taxonomy" id="2873699"/>
    <lineage>
        <taxon>Bacteria</taxon>
        <taxon>Bacillati</taxon>
        <taxon>Bacillota</taxon>
        <taxon>Bacilli</taxon>
        <taxon>Bacillales</taxon>
        <taxon>Paenibacillaceae</taxon>
        <taxon>Cohnella</taxon>
    </lineage>
</organism>
<dbReference type="EMBL" id="JASKHM010000020">
    <property type="protein sequence ID" value="MEQ4486312.1"/>
    <property type="molecule type" value="Genomic_DNA"/>
</dbReference>
<comment type="caution">
    <text evidence="3">The sequence shown here is derived from an EMBL/GenBank/DDBJ whole genome shotgun (WGS) entry which is preliminary data.</text>
</comment>
<evidence type="ECO:0000259" key="1">
    <source>
        <dbReference type="Pfam" id="PF00534"/>
    </source>
</evidence>
<dbReference type="GO" id="GO:0016757">
    <property type="term" value="F:glycosyltransferase activity"/>
    <property type="evidence" value="ECO:0007669"/>
    <property type="project" value="UniProtKB-KW"/>
</dbReference>
<dbReference type="PANTHER" id="PTHR45947">
    <property type="entry name" value="SULFOQUINOVOSYL TRANSFERASE SQD2"/>
    <property type="match status" value="1"/>
</dbReference>
<accession>A0ABV1L204</accession>
<evidence type="ECO:0000313" key="3">
    <source>
        <dbReference type="EMBL" id="MEQ4486312.1"/>
    </source>
</evidence>
<dbReference type="InterPro" id="IPR001296">
    <property type="entry name" value="Glyco_trans_1"/>
</dbReference>
<dbReference type="RefSeq" id="WP_232190215.1">
    <property type="nucleotide sequence ID" value="NZ_JAIOAP010000029.1"/>
</dbReference>
<dbReference type="InterPro" id="IPR050194">
    <property type="entry name" value="Glycosyltransferase_grp1"/>
</dbReference>
<name>A0ABV1L204_9BACL</name>
<dbReference type="CDD" id="cd03801">
    <property type="entry name" value="GT4_PimA-like"/>
    <property type="match status" value="1"/>
</dbReference>
<feature type="domain" description="Glycosyltransferase subfamily 4-like N-terminal" evidence="2">
    <location>
        <begin position="14"/>
        <end position="209"/>
    </location>
</feature>
<sequence length="427" mass="48382">MKILLATYWPVPHVGGVWGYMTQLKAKLESLGHEVDMLGNGDDEEKSYVYIVNENRRLPKNKLMPLLNAKLNSGAYPALHVNKLVNYAEFQRYVYELSAAYLGLDKYDVIHTQDVISTACISRVRPKHTAMVATLHGCVAHEIRLQLKTIHKSDTEYMARAYYDALEHTGAVSAEITNVANKWLRDILPSEFNVDPHQIRVFQYGFDSESFERKMKDELPIVKPKNKKVIIYTGRLVDVKGVNFLIDALGELKKKRNDWVCWIVGHGMKEAPLRVQAKALGLGDDVVFWGKQDGIPYMLTLADIFVMPSLIDNQPLSLIEAQHTGLACVVSEAGGLPEMVKHYKTGLLFPPADSGKLSRYLHKLLENEELRRELGRNAKFWAASHWNLDKMVRRMVFLYEEAIAKRKGSVDEDESSETVGQLVLGVD</sequence>